<feature type="domain" description="Integrase catalytic" evidence="1">
    <location>
        <begin position="15"/>
        <end position="121"/>
    </location>
</feature>
<dbReference type="PANTHER" id="PTHR10948:SF23">
    <property type="entry name" value="TRANSPOSASE INSI FOR INSERTION SEQUENCE ELEMENT IS30A-RELATED"/>
    <property type="match status" value="1"/>
</dbReference>
<dbReference type="InterPro" id="IPR012337">
    <property type="entry name" value="RNaseH-like_sf"/>
</dbReference>
<dbReference type="GO" id="GO:0004803">
    <property type="term" value="F:transposase activity"/>
    <property type="evidence" value="ECO:0007669"/>
    <property type="project" value="TreeGrafter"/>
</dbReference>
<name>A0AAU0EZB4_9FLAO</name>
<organism evidence="2 3">
    <name type="scientific">Bergeyella porcorum</name>
    <dbReference type="NCBI Taxonomy" id="1735111"/>
    <lineage>
        <taxon>Bacteria</taxon>
        <taxon>Pseudomonadati</taxon>
        <taxon>Bacteroidota</taxon>
        <taxon>Flavobacteriia</taxon>
        <taxon>Flavobacteriales</taxon>
        <taxon>Weeksellaceae</taxon>
        <taxon>Bergeyella</taxon>
    </lineage>
</organism>
<proteinExistence type="predicted"/>
<dbReference type="AlphaFoldDB" id="A0AAU0EZB4"/>
<dbReference type="EMBL" id="CP136426">
    <property type="protein sequence ID" value="WOC51181.1"/>
    <property type="molecule type" value="Genomic_DNA"/>
</dbReference>
<dbReference type="GO" id="GO:0005829">
    <property type="term" value="C:cytosol"/>
    <property type="evidence" value="ECO:0007669"/>
    <property type="project" value="TreeGrafter"/>
</dbReference>
<keyword evidence="3" id="KW-1185">Reference proteome</keyword>
<dbReference type="GO" id="GO:0032196">
    <property type="term" value="P:transposition"/>
    <property type="evidence" value="ECO:0007669"/>
    <property type="project" value="TreeGrafter"/>
</dbReference>
<accession>A0AAU0EZB4</accession>
<protein>
    <recommendedName>
        <fullName evidence="1">Integrase catalytic domain-containing protein</fullName>
    </recommendedName>
</protein>
<dbReference type="InterPro" id="IPR053392">
    <property type="entry name" value="Transposase_IS30-like"/>
</dbReference>
<evidence type="ECO:0000313" key="3">
    <source>
        <dbReference type="Proteomes" id="UP001432059"/>
    </source>
</evidence>
<evidence type="ECO:0000313" key="2">
    <source>
        <dbReference type="EMBL" id="WOC51181.1"/>
    </source>
</evidence>
<evidence type="ECO:0000259" key="1">
    <source>
        <dbReference type="PROSITE" id="PS50994"/>
    </source>
</evidence>
<sequence>MFKEQKRYHCKRKSIEKRPEIVLSNEEFGHFEVDLIVGAEHKEAILTMNDRATGYTFLELLQGKSAEEVRLKTERIITENQLTIHTLTTDNGKEIEDSTRPNRKNIKHRVNLQSTRSCQSV</sequence>
<dbReference type="SUPFAM" id="SSF53098">
    <property type="entry name" value="Ribonuclease H-like"/>
    <property type="match status" value="1"/>
</dbReference>
<dbReference type="InterPro" id="IPR051917">
    <property type="entry name" value="Transposase-Integrase"/>
</dbReference>
<dbReference type="Proteomes" id="UP001432059">
    <property type="component" value="Chromosome"/>
</dbReference>
<dbReference type="PANTHER" id="PTHR10948">
    <property type="entry name" value="TRANSPOSASE"/>
    <property type="match status" value="1"/>
</dbReference>
<dbReference type="GO" id="GO:0015074">
    <property type="term" value="P:DNA integration"/>
    <property type="evidence" value="ECO:0007669"/>
    <property type="project" value="InterPro"/>
</dbReference>
<reference evidence="2" key="1">
    <citation type="submission" date="2023-10" db="EMBL/GenBank/DDBJ databases">
        <title>Characterization and whole genome sequencing of a novel strain of Bergeyella porcorum QD2021 isolated from pig.</title>
        <authorList>
            <person name="Liu G."/>
            <person name="Chen C."/>
            <person name="Han X."/>
        </authorList>
    </citation>
    <scope>NUCLEOTIDE SEQUENCE</scope>
    <source>
        <strain evidence="2">QD2021</strain>
    </source>
</reference>
<dbReference type="RefSeq" id="WP_327984839.1">
    <property type="nucleotide sequence ID" value="NZ_CP136426.1"/>
</dbReference>
<gene>
    <name evidence="2" type="ORF">BPO_0534</name>
</gene>
<dbReference type="InterPro" id="IPR001584">
    <property type="entry name" value="Integrase_cat-core"/>
</dbReference>
<dbReference type="Gene3D" id="3.30.420.10">
    <property type="entry name" value="Ribonuclease H-like superfamily/Ribonuclease H"/>
    <property type="match status" value="1"/>
</dbReference>
<dbReference type="GO" id="GO:0003676">
    <property type="term" value="F:nucleic acid binding"/>
    <property type="evidence" value="ECO:0007669"/>
    <property type="project" value="InterPro"/>
</dbReference>
<dbReference type="PROSITE" id="PS50994">
    <property type="entry name" value="INTEGRASE"/>
    <property type="match status" value="1"/>
</dbReference>
<dbReference type="KEGG" id="bpor:BPO_0534"/>
<dbReference type="NCBIfam" id="NF033563">
    <property type="entry name" value="transpos_IS30"/>
    <property type="match status" value="1"/>
</dbReference>
<dbReference type="InterPro" id="IPR036397">
    <property type="entry name" value="RNaseH_sf"/>
</dbReference>